<feature type="region of interest" description="Disordered" evidence="4">
    <location>
        <begin position="822"/>
        <end position="871"/>
    </location>
</feature>
<sequence>MNSPNEANLNYQRMKKSKSEKKLYDIVHPICCTQKIAVYETRTRFYLVGSNNSQTRYRILKIDRTDPCDINITDDKVEYNHQEINELLRRIDHGNRLKSSKAIDKSSMGLKHRGSAFGILGFIRFLEGYYIILISKRRRVALIGGHTIYKIDDTDIIPIANDQDFARMNSPNEAKYLRIFQNVDLSSNFYFSYSYDLTKTLQYNMAPYYGLPLKYCDTSEGEHDSHHQHHSYESSYASQMEESEDHQHISDKAEDNIEDARDIDIQNIFDRQKTFQQQESPTGDEAVELSSLSANVFPDIGSPPPEKCVKSNIKTKVFRGVPTEKFVWNSYILKELKKMVHPDWLLNIIHGFVGQSNVCVYGKPLYVTLIARRSNKFAGTRFLKRGANDEGFVANDVETEQICHDASTISLRSGRYTSYVQMRGSAPFFWSQDTIQGRITPKPQILVDRADPYYSVPAMHFNSLMSRYGTPLIILNLVKIKEKKPHEQILSGLLKGSIDYLNQFLPPGHQIQYIPWDMARVTKSKEAKVIEILAEIAEKVMKKTGFFHSGPQLYCNELRKHPSFEGMRGFGYKADHPGLKQTGILRVNCVDCLDRTNTAQFMVGKCALGFQLYALGVIESPELQFDSDCVRMLEELFEAHGDTLALQYGGSQMVHRIRTYRKIAPWTSYSRDIMQTVSRYYSNTFSDTDKQQAINLFLGTFKPEGKYTNIWDIPTDYYLHHSSTMNLKSFSVRQSYTKWWHSEVIESLPFSREEVAKRRIIESETHTTSDDEETLDLFSEYYRPSEITEFDELYPKIMPTSTKDFMPSSSADPSPFVVRLRRSTTDESPQVKHRHAIGGHPVPLDGESSDEDSSSDDERTGVQSPFNFTSRDTFDATDNDVWPSISKVYGINLVEPDVKDKELYKWYSELSKISTPSKNRRSRNYTLNWAPYGQYSSDSSQKVTTPTVTEQSRQIYQDFRDIGVNGPKQPSTFDMAIYSSYIEQNYM</sequence>
<evidence type="ECO:0000256" key="2">
    <source>
        <dbReference type="ARBA" id="ARBA00022801"/>
    </source>
</evidence>
<dbReference type="GO" id="GO:0012505">
    <property type="term" value="C:endomembrane system"/>
    <property type="evidence" value="ECO:0007669"/>
    <property type="project" value="UniProtKB-SubCell"/>
</dbReference>
<dbReference type="InterPro" id="IPR002013">
    <property type="entry name" value="SAC_dom"/>
</dbReference>
<keyword evidence="7" id="KW-1185">Reference proteome</keyword>
<dbReference type="InterPro" id="IPR043573">
    <property type="entry name" value="Fig4-like"/>
</dbReference>
<dbReference type="RefSeq" id="XP_066936633.1">
    <property type="nucleotide sequence ID" value="XM_067080532.1"/>
</dbReference>
<proteinExistence type="predicted"/>
<dbReference type="PANTHER" id="PTHR45738">
    <property type="entry name" value="POLYPHOSPHOINOSITIDE PHOSPHATASE"/>
    <property type="match status" value="1"/>
</dbReference>
<dbReference type="AlphaFoldDB" id="A0A7M5X016"/>
<evidence type="ECO:0000256" key="3">
    <source>
        <dbReference type="ARBA" id="ARBA00023136"/>
    </source>
</evidence>
<dbReference type="PANTHER" id="PTHR45738:SF5">
    <property type="entry name" value="POLYPHOSPHOINOSITIDE PHOSPHATASE"/>
    <property type="match status" value="1"/>
</dbReference>
<feature type="region of interest" description="Disordered" evidence="4">
    <location>
        <begin position="220"/>
        <end position="250"/>
    </location>
</feature>
<dbReference type="GO" id="GO:0043813">
    <property type="term" value="F:phosphatidylinositol-3,5-bisphosphate 5-phosphatase activity"/>
    <property type="evidence" value="ECO:0007669"/>
    <property type="project" value="InterPro"/>
</dbReference>
<protein>
    <recommendedName>
        <fullName evidence="5">SAC domain-containing protein</fullName>
    </recommendedName>
</protein>
<evidence type="ECO:0000259" key="5">
    <source>
        <dbReference type="PROSITE" id="PS50275"/>
    </source>
</evidence>
<feature type="compositionally biased region" description="Polar residues" evidence="4">
    <location>
        <begin position="861"/>
        <end position="871"/>
    </location>
</feature>
<dbReference type="GeneID" id="136824379"/>
<evidence type="ECO:0000256" key="4">
    <source>
        <dbReference type="SAM" id="MobiDB-lite"/>
    </source>
</evidence>
<dbReference type="Pfam" id="PF02383">
    <property type="entry name" value="Syja_N"/>
    <property type="match status" value="1"/>
</dbReference>
<dbReference type="GO" id="GO:0046856">
    <property type="term" value="P:phosphatidylinositol dephosphorylation"/>
    <property type="evidence" value="ECO:0007669"/>
    <property type="project" value="InterPro"/>
</dbReference>
<evidence type="ECO:0000313" key="6">
    <source>
        <dbReference type="EnsemblMetazoa" id="CLYHEMP015635.1"/>
    </source>
</evidence>
<dbReference type="EnsemblMetazoa" id="CLYHEMT015635.1">
    <property type="protein sequence ID" value="CLYHEMP015635.1"/>
    <property type="gene ID" value="CLYHEMG015635"/>
</dbReference>
<keyword evidence="2" id="KW-0378">Hydrolase</keyword>
<keyword evidence="3" id="KW-0472">Membrane</keyword>
<comment type="subcellular location">
    <subcellularLocation>
        <location evidence="1">Endomembrane system</location>
    </subcellularLocation>
</comment>
<dbReference type="Proteomes" id="UP000594262">
    <property type="component" value="Unplaced"/>
</dbReference>
<dbReference type="PROSITE" id="PS50275">
    <property type="entry name" value="SAC"/>
    <property type="match status" value="1"/>
</dbReference>
<organism evidence="6 7">
    <name type="scientific">Clytia hemisphaerica</name>
    <dbReference type="NCBI Taxonomy" id="252671"/>
    <lineage>
        <taxon>Eukaryota</taxon>
        <taxon>Metazoa</taxon>
        <taxon>Cnidaria</taxon>
        <taxon>Hydrozoa</taxon>
        <taxon>Hydroidolina</taxon>
        <taxon>Leptothecata</taxon>
        <taxon>Obeliida</taxon>
        <taxon>Clytiidae</taxon>
        <taxon>Clytia</taxon>
    </lineage>
</organism>
<feature type="domain" description="SAC" evidence="5">
    <location>
        <begin position="180"/>
        <end position="650"/>
    </location>
</feature>
<evidence type="ECO:0000313" key="7">
    <source>
        <dbReference type="Proteomes" id="UP000594262"/>
    </source>
</evidence>
<evidence type="ECO:0000256" key="1">
    <source>
        <dbReference type="ARBA" id="ARBA00004308"/>
    </source>
</evidence>
<name>A0A7M5X016_9CNID</name>
<reference evidence="6" key="1">
    <citation type="submission" date="2021-01" db="UniProtKB">
        <authorList>
            <consortium name="EnsemblMetazoa"/>
        </authorList>
    </citation>
    <scope>IDENTIFICATION</scope>
</reference>
<dbReference type="OrthoDB" id="6018167at2759"/>
<accession>A0A7M5X016</accession>